<keyword evidence="4" id="KW-0732">Signal</keyword>
<organism evidence="5 6">
    <name type="scientific">Varroa destructor</name>
    <name type="common">Honeybee mite</name>
    <dbReference type="NCBI Taxonomy" id="109461"/>
    <lineage>
        <taxon>Eukaryota</taxon>
        <taxon>Metazoa</taxon>
        <taxon>Ecdysozoa</taxon>
        <taxon>Arthropoda</taxon>
        <taxon>Chelicerata</taxon>
        <taxon>Arachnida</taxon>
        <taxon>Acari</taxon>
        <taxon>Parasitiformes</taxon>
        <taxon>Mesostigmata</taxon>
        <taxon>Gamasina</taxon>
        <taxon>Dermanyssoidea</taxon>
        <taxon>Varroidae</taxon>
        <taxon>Varroa</taxon>
    </lineage>
</organism>
<evidence type="ECO:0000313" key="5">
    <source>
        <dbReference type="EnsemblMetazoa" id="XP_022652035"/>
    </source>
</evidence>
<dbReference type="PROSITE" id="PS51155">
    <property type="entry name" value="CHIT_BIND_RR_2"/>
    <property type="match status" value="2"/>
</dbReference>
<dbReference type="InterPro" id="IPR050468">
    <property type="entry name" value="Cuticle_Struct_Prot"/>
</dbReference>
<keyword evidence="6" id="KW-1185">Reference proteome</keyword>
<reference evidence="5" key="1">
    <citation type="submission" date="2021-01" db="UniProtKB">
        <authorList>
            <consortium name="EnsemblMetazoa"/>
        </authorList>
    </citation>
    <scope>IDENTIFICATION</scope>
</reference>
<protein>
    <submittedName>
        <fullName evidence="5">Uncharacterized protein</fullName>
    </submittedName>
</protein>
<name>A0A7M7JL08_VARDE</name>
<dbReference type="AlphaFoldDB" id="A0A7M7JL08"/>
<dbReference type="Proteomes" id="UP000594260">
    <property type="component" value="Unplaced"/>
</dbReference>
<dbReference type="GO" id="GO:0008010">
    <property type="term" value="F:structural constituent of chitin-based larval cuticle"/>
    <property type="evidence" value="ECO:0007669"/>
    <property type="project" value="TreeGrafter"/>
</dbReference>
<dbReference type="OMA" id="FAYNEKH"/>
<dbReference type="GeneID" id="111246540"/>
<proteinExistence type="predicted"/>
<dbReference type="OrthoDB" id="8021718at2759"/>
<accession>A0A7M7JL08</accession>
<evidence type="ECO:0000313" key="6">
    <source>
        <dbReference type="Proteomes" id="UP000594260"/>
    </source>
</evidence>
<evidence type="ECO:0000256" key="4">
    <source>
        <dbReference type="SAM" id="SignalP"/>
    </source>
</evidence>
<keyword evidence="3" id="KW-0472">Membrane</keyword>
<keyword evidence="3" id="KW-1133">Transmembrane helix</keyword>
<dbReference type="PROSITE" id="PS00233">
    <property type="entry name" value="CHIT_BIND_RR_1"/>
    <property type="match status" value="2"/>
</dbReference>
<dbReference type="InterPro" id="IPR031311">
    <property type="entry name" value="CHIT_BIND_RR_consensus"/>
</dbReference>
<dbReference type="Pfam" id="PF00379">
    <property type="entry name" value="Chitin_bind_4"/>
    <property type="match status" value="2"/>
</dbReference>
<dbReference type="InParanoid" id="A0A7M7JL08"/>
<dbReference type="GO" id="GO:0062129">
    <property type="term" value="C:chitin-based extracellular matrix"/>
    <property type="evidence" value="ECO:0007669"/>
    <property type="project" value="TreeGrafter"/>
</dbReference>
<dbReference type="EnsemblMetazoa" id="XM_022796300">
    <property type="protein sequence ID" value="XP_022652035"/>
    <property type="gene ID" value="LOC111246540"/>
</dbReference>
<feature type="transmembrane region" description="Helical" evidence="3">
    <location>
        <begin position="223"/>
        <end position="245"/>
    </location>
</feature>
<keyword evidence="1 2" id="KW-0193">Cuticle</keyword>
<dbReference type="PANTHER" id="PTHR10380">
    <property type="entry name" value="CUTICLE PROTEIN"/>
    <property type="match status" value="1"/>
</dbReference>
<dbReference type="InterPro" id="IPR000618">
    <property type="entry name" value="Insect_cuticle"/>
</dbReference>
<evidence type="ECO:0000256" key="3">
    <source>
        <dbReference type="SAM" id="Phobius"/>
    </source>
</evidence>
<evidence type="ECO:0000256" key="2">
    <source>
        <dbReference type="PROSITE-ProRule" id="PRU00497"/>
    </source>
</evidence>
<keyword evidence="3" id="KW-0812">Transmembrane</keyword>
<dbReference type="PANTHER" id="PTHR10380:SF173">
    <property type="entry name" value="CUTICULAR PROTEIN 47EF, ISOFORM C-RELATED"/>
    <property type="match status" value="1"/>
</dbReference>
<feature type="signal peptide" evidence="4">
    <location>
        <begin position="1"/>
        <end position="16"/>
    </location>
</feature>
<dbReference type="RefSeq" id="XP_022652035.1">
    <property type="nucleotide sequence ID" value="XM_022796300.1"/>
</dbReference>
<dbReference type="KEGG" id="vde:111246540"/>
<evidence type="ECO:0000256" key="1">
    <source>
        <dbReference type="ARBA" id="ARBA00022460"/>
    </source>
</evidence>
<dbReference type="PRINTS" id="PR00947">
    <property type="entry name" value="CUTICLE"/>
</dbReference>
<sequence length="402" mass="41031">MKAFILFVVLVASAHAALGGHGIGLHTGSSVNSRAEDGLGNYKFAYNEKHATGGTFRSEAGNPWGVVGSYGLTDIDGRQRVVNYVADGLGFRASIKTNEPGTAPQAAAATSIATPGVAAIAKTIAAPVALAAHASYAAPVVAKAPLGLGAVGYGHGLGYGHAAPIAHSYGYGVAHGIGYHGSGYYVFKENIYFNNTRWALFRRKFRPHINWALLYNSQATMKAFVVLAALVVSAYAGLVGHGIGLHTGSSLSSRAEDGLGNYKFAYNEKHATGGTFRSEAGNPWGVAGSYGLTDIDGRQRVVNYVADGHGFRASIKTNEPGTAPQAAAATSIATPGVAAITKTIAAPVALAAHASYAAPVVAKAPLALGAAGYGHGLGYAHAAPIAHGYGYGIAHGAGHYYG</sequence>
<feature type="chain" id="PRO_5029775660" evidence="4">
    <location>
        <begin position="17"/>
        <end position="402"/>
    </location>
</feature>